<dbReference type="GO" id="GO:0050568">
    <property type="term" value="F:protein-glutamine glutaminase activity"/>
    <property type="evidence" value="ECO:0007669"/>
    <property type="project" value="UniProtKB-UniRule"/>
</dbReference>
<dbReference type="InterPro" id="IPR011324">
    <property type="entry name" value="Cytotoxic_necrot_fac-like_cat"/>
</dbReference>
<dbReference type="InterPro" id="IPR005659">
    <property type="entry name" value="Chemorcpt_Glu_NH3ase_CheD"/>
</dbReference>
<keyword evidence="1 3" id="KW-0145">Chemotaxis</keyword>
<dbReference type="CDD" id="cd16352">
    <property type="entry name" value="CheD"/>
    <property type="match status" value="1"/>
</dbReference>
<dbReference type="SUPFAM" id="SSF64438">
    <property type="entry name" value="CNF1/YfiH-like putative cysteine hydrolases"/>
    <property type="match status" value="1"/>
</dbReference>
<protein>
    <recommendedName>
        <fullName evidence="3">Probable chemoreceptor glutamine deamidase CheD</fullName>
        <ecNumber evidence="3">3.5.1.44</ecNumber>
    </recommendedName>
</protein>
<reference evidence="5" key="1">
    <citation type="submission" date="2016-10" db="EMBL/GenBank/DDBJ databases">
        <authorList>
            <person name="Varghese N."/>
            <person name="Submissions S."/>
        </authorList>
    </citation>
    <scope>NUCLEOTIDE SEQUENCE [LARGE SCALE GENOMIC DNA]</scope>
    <source>
        <strain evidence="5">SP</strain>
    </source>
</reference>
<dbReference type="HAMAP" id="MF_01440">
    <property type="entry name" value="CheD"/>
    <property type="match status" value="1"/>
</dbReference>
<dbReference type="InterPro" id="IPR038592">
    <property type="entry name" value="CheD-like_sf"/>
</dbReference>
<dbReference type="Proteomes" id="UP000198935">
    <property type="component" value="Unassembled WGS sequence"/>
</dbReference>
<dbReference type="STRING" id="1503961.SAMN05421736_103104"/>
<organism evidence="4 5">
    <name type="scientific">Evansella caseinilytica</name>
    <dbReference type="NCBI Taxonomy" id="1503961"/>
    <lineage>
        <taxon>Bacteria</taxon>
        <taxon>Bacillati</taxon>
        <taxon>Bacillota</taxon>
        <taxon>Bacilli</taxon>
        <taxon>Bacillales</taxon>
        <taxon>Bacillaceae</taxon>
        <taxon>Evansella</taxon>
    </lineage>
</organism>
<dbReference type="PANTHER" id="PTHR35147">
    <property type="entry name" value="CHEMORECEPTOR GLUTAMINE DEAMIDASE CHED-RELATED"/>
    <property type="match status" value="1"/>
</dbReference>
<gene>
    <name evidence="3" type="primary">cheD</name>
    <name evidence="4" type="ORF">SAMN05421736_103104</name>
</gene>
<dbReference type="Gene3D" id="3.30.1330.200">
    <property type="match status" value="1"/>
</dbReference>
<accession>A0A1H3M3D0</accession>
<keyword evidence="2 3" id="KW-0378">Hydrolase</keyword>
<name>A0A1H3M3D0_9BACI</name>
<dbReference type="AlphaFoldDB" id="A0A1H3M3D0"/>
<evidence type="ECO:0000256" key="3">
    <source>
        <dbReference type="HAMAP-Rule" id="MF_01440"/>
    </source>
</evidence>
<comment type="catalytic activity">
    <reaction evidence="3">
        <text>L-glutaminyl-[protein] + H2O = L-glutamyl-[protein] + NH4(+)</text>
        <dbReference type="Rhea" id="RHEA:16441"/>
        <dbReference type="Rhea" id="RHEA-COMP:10207"/>
        <dbReference type="Rhea" id="RHEA-COMP:10208"/>
        <dbReference type="ChEBI" id="CHEBI:15377"/>
        <dbReference type="ChEBI" id="CHEBI:28938"/>
        <dbReference type="ChEBI" id="CHEBI:29973"/>
        <dbReference type="ChEBI" id="CHEBI:30011"/>
        <dbReference type="EC" id="3.5.1.44"/>
    </reaction>
</comment>
<dbReference type="PANTHER" id="PTHR35147:SF1">
    <property type="entry name" value="CHEMORECEPTOR GLUTAMINE DEAMIDASE CHED-RELATED"/>
    <property type="match status" value="1"/>
</dbReference>
<dbReference type="EMBL" id="FNPI01000003">
    <property type="protein sequence ID" value="SDY71191.1"/>
    <property type="molecule type" value="Genomic_DNA"/>
</dbReference>
<comment type="function">
    <text evidence="3">Probably deamidates glutamine residues to glutamate on methyl-accepting chemotaxis receptors (MCPs), playing an important role in chemotaxis.</text>
</comment>
<dbReference type="OrthoDB" id="9807202at2"/>
<evidence type="ECO:0000313" key="4">
    <source>
        <dbReference type="EMBL" id="SDY71191.1"/>
    </source>
</evidence>
<proteinExistence type="inferred from homology"/>
<evidence type="ECO:0000256" key="2">
    <source>
        <dbReference type="ARBA" id="ARBA00022801"/>
    </source>
</evidence>
<dbReference type="GO" id="GO:0006935">
    <property type="term" value="P:chemotaxis"/>
    <property type="evidence" value="ECO:0007669"/>
    <property type="project" value="UniProtKB-UniRule"/>
</dbReference>
<dbReference type="Pfam" id="PF03975">
    <property type="entry name" value="CheD"/>
    <property type="match status" value="1"/>
</dbReference>
<dbReference type="EC" id="3.5.1.44" evidence="3"/>
<evidence type="ECO:0000313" key="5">
    <source>
        <dbReference type="Proteomes" id="UP000198935"/>
    </source>
</evidence>
<evidence type="ECO:0000256" key="1">
    <source>
        <dbReference type="ARBA" id="ARBA00022500"/>
    </source>
</evidence>
<keyword evidence="5" id="KW-1185">Reference proteome</keyword>
<comment type="similarity">
    <text evidence="3">Belongs to the CheD family.</text>
</comment>
<sequence>MSSVVNVIKVGMADLNYATPPNTIRTTGLGSCVGIIIYEERQKICGMAHIMLPESSMARSGQVNRAKYADTAVEDLLHHLEQSGASRLRLKAKIAGGAQMFQFSTANEMMRIGPRNVEAVKTALNIYKIKIIAEDVGGNSGRTIEFDPETSKLEIRTVNKGIKEI</sequence>